<dbReference type="Pfam" id="PF13561">
    <property type="entry name" value="adh_short_C2"/>
    <property type="match status" value="1"/>
</dbReference>
<evidence type="ECO:0000256" key="1">
    <source>
        <dbReference type="ARBA" id="ARBA00006484"/>
    </source>
</evidence>
<protein>
    <submittedName>
        <fullName evidence="4">3-beta-hydroxysteroid dehydrogenase</fullName>
        <ecNumber evidence="4">1.1.1.51</ecNumber>
    </submittedName>
</protein>
<dbReference type="PRINTS" id="PR00081">
    <property type="entry name" value="GDHRDH"/>
</dbReference>
<dbReference type="SMART" id="SM00822">
    <property type="entry name" value="PKS_KR"/>
    <property type="match status" value="1"/>
</dbReference>
<reference evidence="4 5" key="1">
    <citation type="submission" date="2020-10" db="EMBL/GenBank/DDBJ databases">
        <authorList>
            <person name="Peeters C."/>
        </authorList>
    </citation>
    <scope>NUCLEOTIDE SEQUENCE [LARGE SCALE GENOMIC DNA]</scope>
    <source>
        <strain evidence="4 5">LMG 27952</strain>
    </source>
</reference>
<dbReference type="EC" id="1.1.1.51" evidence="4"/>
<dbReference type="Proteomes" id="UP000656319">
    <property type="component" value="Unassembled WGS sequence"/>
</dbReference>
<dbReference type="InterPro" id="IPR057326">
    <property type="entry name" value="KR_dom"/>
</dbReference>
<dbReference type="InterPro" id="IPR002347">
    <property type="entry name" value="SDR_fam"/>
</dbReference>
<dbReference type="PANTHER" id="PTHR24321">
    <property type="entry name" value="DEHYDROGENASES, SHORT CHAIN"/>
    <property type="match status" value="1"/>
</dbReference>
<dbReference type="EMBL" id="CAJHCQ010000024">
    <property type="protein sequence ID" value="CAD6558302.1"/>
    <property type="molecule type" value="Genomic_DNA"/>
</dbReference>
<sequence>MRMRNKIALITGGASGMGLAFTRRLAEDGAKVYFTDINDVAGKQAAQQLTGGGLNVAFLQHDVTAEADWLRVLGQIKEAEGRLDVLVNNAGIAISGNIEQCSPDDFDRHINVNLKSVFLGCKHGLALMKHKGGSIINVSSITAICGEPIMPAYSASKAGVRFLSKSVALHCAEQGYAIRVNSLHPGYIDTPLLASGAHGLTHAEAIAVRDRITSEIPVRRRGTPEEVAGAVLFLASDDSVYVTGTEIVVDGGYACH</sequence>
<name>A0ABN7IEV7_9BURK</name>
<dbReference type="PROSITE" id="PS00061">
    <property type="entry name" value="ADH_SHORT"/>
    <property type="match status" value="1"/>
</dbReference>
<gene>
    <name evidence="4" type="ORF">LMG27952_06605</name>
</gene>
<dbReference type="PRINTS" id="PR00080">
    <property type="entry name" value="SDRFAMILY"/>
</dbReference>
<keyword evidence="5" id="KW-1185">Reference proteome</keyword>
<accession>A0ABN7IEV7</accession>
<dbReference type="GO" id="GO:0016491">
    <property type="term" value="F:oxidoreductase activity"/>
    <property type="evidence" value="ECO:0007669"/>
    <property type="project" value="UniProtKB-KW"/>
</dbReference>
<evidence type="ECO:0000256" key="2">
    <source>
        <dbReference type="ARBA" id="ARBA00023002"/>
    </source>
</evidence>
<proteinExistence type="inferred from homology"/>
<dbReference type="SUPFAM" id="SSF51735">
    <property type="entry name" value="NAD(P)-binding Rossmann-fold domains"/>
    <property type="match status" value="1"/>
</dbReference>
<dbReference type="PANTHER" id="PTHR24321:SF15">
    <property type="entry name" value="OXIDOREDUCTASE UCPA"/>
    <property type="match status" value="1"/>
</dbReference>
<dbReference type="Gene3D" id="3.40.50.720">
    <property type="entry name" value="NAD(P)-binding Rossmann-like Domain"/>
    <property type="match status" value="1"/>
</dbReference>
<dbReference type="InterPro" id="IPR020904">
    <property type="entry name" value="Sc_DH/Rdtase_CS"/>
</dbReference>
<feature type="domain" description="Ketoreductase" evidence="3">
    <location>
        <begin position="6"/>
        <end position="186"/>
    </location>
</feature>
<dbReference type="NCBIfam" id="NF005559">
    <property type="entry name" value="PRK07231.1"/>
    <property type="match status" value="1"/>
</dbReference>
<keyword evidence="2 4" id="KW-0560">Oxidoreductase</keyword>
<dbReference type="InterPro" id="IPR036291">
    <property type="entry name" value="NAD(P)-bd_dom_sf"/>
</dbReference>
<evidence type="ECO:0000259" key="3">
    <source>
        <dbReference type="SMART" id="SM00822"/>
    </source>
</evidence>
<comment type="caution">
    <text evidence="4">The sequence shown here is derived from an EMBL/GenBank/DDBJ whole genome shotgun (WGS) entry which is preliminary data.</text>
</comment>
<evidence type="ECO:0000313" key="4">
    <source>
        <dbReference type="EMBL" id="CAD6558302.1"/>
    </source>
</evidence>
<comment type="similarity">
    <text evidence="1">Belongs to the short-chain dehydrogenases/reductases (SDR) family.</text>
</comment>
<evidence type="ECO:0000313" key="5">
    <source>
        <dbReference type="Proteomes" id="UP000656319"/>
    </source>
</evidence>
<organism evidence="4 5">
    <name type="scientific">Paraburkholderia hiiakae</name>
    <dbReference type="NCBI Taxonomy" id="1081782"/>
    <lineage>
        <taxon>Bacteria</taxon>
        <taxon>Pseudomonadati</taxon>
        <taxon>Pseudomonadota</taxon>
        <taxon>Betaproteobacteria</taxon>
        <taxon>Burkholderiales</taxon>
        <taxon>Burkholderiaceae</taxon>
        <taxon>Paraburkholderia</taxon>
    </lineage>
</organism>